<dbReference type="UniPathway" id="UPA00219"/>
<dbReference type="InterPro" id="IPR036950">
    <property type="entry name" value="PBP_transglycosylase"/>
</dbReference>
<feature type="region of interest" description="Disordered" evidence="15">
    <location>
        <begin position="666"/>
        <end position="687"/>
    </location>
</feature>
<comment type="caution">
    <text evidence="18">The sequence shown here is derived from an EMBL/GenBank/DDBJ whole genome shotgun (WGS) entry which is preliminary data.</text>
</comment>
<keyword evidence="11" id="KW-0511">Multifunctional enzyme</keyword>
<comment type="pathway">
    <text evidence="1">Cell wall biogenesis; peptidoglycan biosynthesis.</text>
</comment>
<evidence type="ECO:0000313" key="19">
    <source>
        <dbReference type="Proteomes" id="UP000248021"/>
    </source>
</evidence>
<gene>
    <name evidence="18" type="ORF">C7450_10836</name>
</gene>
<dbReference type="InterPro" id="IPR001460">
    <property type="entry name" value="PCN-bd_Tpept"/>
</dbReference>
<keyword evidence="12" id="KW-0961">Cell wall biogenesis/degradation</keyword>
<dbReference type="GO" id="GO:0008955">
    <property type="term" value="F:peptidoglycan glycosyltransferase activity"/>
    <property type="evidence" value="ECO:0007669"/>
    <property type="project" value="UniProtKB-EC"/>
</dbReference>
<name>A0A2V3U1B6_9HYPH</name>
<feature type="region of interest" description="Disordered" evidence="15">
    <location>
        <begin position="706"/>
        <end position="733"/>
    </location>
</feature>
<dbReference type="InterPro" id="IPR012338">
    <property type="entry name" value="Beta-lactam/transpept-like"/>
</dbReference>
<dbReference type="Gene3D" id="3.40.710.10">
    <property type="entry name" value="DD-peptidase/beta-lactamase superfamily"/>
    <property type="match status" value="1"/>
</dbReference>
<dbReference type="Gene3D" id="1.10.3810.10">
    <property type="entry name" value="Biosynthetic peptidoglycan transglycosylase-like"/>
    <property type="match status" value="1"/>
</dbReference>
<keyword evidence="19" id="KW-1185">Reference proteome</keyword>
<evidence type="ECO:0000256" key="10">
    <source>
        <dbReference type="ARBA" id="ARBA00022984"/>
    </source>
</evidence>
<dbReference type="OrthoDB" id="9766909at2"/>
<evidence type="ECO:0000256" key="15">
    <source>
        <dbReference type="SAM" id="MobiDB-lite"/>
    </source>
</evidence>
<evidence type="ECO:0000259" key="17">
    <source>
        <dbReference type="Pfam" id="PF00912"/>
    </source>
</evidence>
<comment type="similarity">
    <text evidence="3">In the N-terminal section; belongs to the glycosyltransferase 51 family.</text>
</comment>
<dbReference type="SUPFAM" id="SSF56601">
    <property type="entry name" value="beta-lactamase/transpeptidase-like"/>
    <property type="match status" value="1"/>
</dbReference>
<dbReference type="SUPFAM" id="SSF53955">
    <property type="entry name" value="Lysozyme-like"/>
    <property type="match status" value="1"/>
</dbReference>
<dbReference type="GO" id="GO:0071555">
    <property type="term" value="P:cell wall organization"/>
    <property type="evidence" value="ECO:0007669"/>
    <property type="project" value="UniProtKB-KW"/>
</dbReference>
<dbReference type="GO" id="GO:0008658">
    <property type="term" value="F:penicillin binding"/>
    <property type="evidence" value="ECO:0007669"/>
    <property type="project" value="InterPro"/>
</dbReference>
<evidence type="ECO:0000256" key="9">
    <source>
        <dbReference type="ARBA" id="ARBA00022960"/>
    </source>
</evidence>
<evidence type="ECO:0000259" key="16">
    <source>
        <dbReference type="Pfam" id="PF00905"/>
    </source>
</evidence>
<dbReference type="FunFam" id="1.10.3810.10:FF:000001">
    <property type="entry name" value="Penicillin-binding protein 1A"/>
    <property type="match status" value="1"/>
</dbReference>
<feature type="domain" description="Penicillin-binding protein transpeptidase" evidence="16">
    <location>
        <begin position="372"/>
        <end position="609"/>
    </location>
</feature>
<dbReference type="InterPro" id="IPR023346">
    <property type="entry name" value="Lysozyme-like_dom_sf"/>
</dbReference>
<dbReference type="Proteomes" id="UP000248021">
    <property type="component" value="Unassembled WGS sequence"/>
</dbReference>
<accession>A0A2V3U1B6</accession>
<evidence type="ECO:0000256" key="13">
    <source>
        <dbReference type="ARBA" id="ARBA00034000"/>
    </source>
</evidence>
<sequence>MLSFRGASFWKRLRRRALAFDSKVDSSLYDASRDFNEVWLRICAYSDRLRVRGIARIANELACEGLTLGLAGGVVLVALAIPAFRETSEDWLKRPELAVTFLDRYGNEIGKRGILHDDTLAIQDIPDVFIKAVLATEDRRFYDHFGIDVIGTFRAASANARAEGVVQGGSSITQQLAKNLFLNNERSLERKVKEAFLALWLESRLTKNEILKLYLDRAYMGGSTFGIVAATEFYFGKSVKDLTLPEAAMLAGLFKAPSKFAPHVNLPAARARASDVLSNMVAANVLSEGQAEMARRNPATPIDRRREVSPDYYLDWAFEEVKRLADEGAFGQERVLTVKTGLDIFVQHSAESAMEENLRRDGKRFNASQGAMAVLEPDGNVRAMVGGRDYGASQFNRATNALRQPGSSYKPFVYTTALEAGLYKPNTIVTDAPVCIGNWCPNNYGRSYSGSMPLVTALAKSINTIPVRMSLALGKGNAKIGRAKIIEMSHRMGLTTNLEDTPSLPIGAGVVTVLDMASGYAVFANGGKRAKPYSAIEVRNGRGEVIWRHDSEAPPQQIIAPSVIADMNFMLHRVVEGGTGGRARLPGLVVAGKTGTTNAYRDAWFVGFTGNLVASVWLGNDDYTSTRNLTGGVLPAQIWHDAMAPILVGTEQKPLLGIDVKPGAAEKPVAANTPPAAESGRGGPMTLSRRSYEALNDVTDLIKAAGPRQRAAGARMSKGAGDFGAAATPVAMP</sequence>
<keyword evidence="10" id="KW-0573">Peptidoglycan synthesis</keyword>
<comment type="similarity">
    <text evidence="2">In the C-terminal section; belongs to the transpeptidase family.</text>
</comment>
<dbReference type="GO" id="GO:0008360">
    <property type="term" value="P:regulation of cell shape"/>
    <property type="evidence" value="ECO:0007669"/>
    <property type="project" value="UniProtKB-KW"/>
</dbReference>
<dbReference type="GO" id="GO:0030288">
    <property type="term" value="C:outer membrane-bounded periplasmic space"/>
    <property type="evidence" value="ECO:0007669"/>
    <property type="project" value="TreeGrafter"/>
</dbReference>
<dbReference type="InterPro" id="IPR050396">
    <property type="entry name" value="Glycosyltr_51/Transpeptidase"/>
</dbReference>
<comment type="catalytic activity">
    <reaction evidence="13">
        <text>Preferential cleavage: (Ac)2-L-Lys-D-Ala-|-D-Ala. Also transpeptidation of peptidyl-alanyl moieties that are N-acyl substituents of D-alanine.</text>
        <dbReference type="EC" id="3.4.16.4"/>
    </reaction>
</comment>
<dbReference type="PANTHER" id="PTHR32282:SF33">
    <property type="entry name" value="PEPTIDOGLYCAN GLYCOSYLTRANSFERASE"/>
    <property type="match status" value="1"/>
</dbReference>
<keyword evidence="6" id="KW-0328">Glycosyltransferase</keyword>
<evidence type="ECO:0000256" key="14">
    <source>
        <dbReference type="ARBA" id="ARBA00049902"/>
    </source>
</evidence>
<evidence type="ECO:0000256" key="12">
    <source>
        <dbReference type="ARBA" id="ARBA00023316"/>
    </source>
</evidence>
<dbReference type="GO" id="GO:0009252">
    <property type="term" value="P:peptidoglycan biosynthetic process"/>
    <property type="evidence" value="ECO:0007669"/>
    <property type="project" value="UniProtKB-UniPathway"/>
</dbReference>
<keyword evidence="4" id="KW-0121">Carboxypeptidase</keyword>
<feature type="compositionally biased region" description="Low complexity" evidence="15">
    <location>
        <begin position="706"/>
        <end position="715"/>
    </location>
</feature>
<dbReference type="NCBIfam" id="TIGR02074">
    <property type="entry name" value="PBP_1a_fam"/>
    <property type="match status" value="1"/>
</dbReference>
<dbReference type="GO" id="GO:0009002">
    <property type="term" value="F:serine-type D-Ala-D-Ala carboxypeptidase activity"/>
    <property type="evidence" value="ECO:0007669"/>
    <property type="project" value="UniProtKB-EC"/>
</dbReference>
<evidence type="ECO:0000256" key="6">
    <source>
        <dbReference type="ARBA" id="ARBA00022676"/>
    </source>
</evidence>
<evidence type="ECO:0000256" key="7">
    <source>
        <dbReference type="ARBA" id="ARBA00022679"/>
    </source>
</evidence>
<evidence type="ECO:0000256" key="2">
    <source>
        <dbReference type="ARBA" id="ARBA00007090"/>
    </source>
</evidence>
<dbReference type="InterPro" id="IPR001264">
    <property type="entry name" value="Glyco_trans_51"/>
</dbReference>
<reference evidence="18 19" key="1">
    <citation type="submission" date="2018-05" db="EMBL/GenBank/DDBJ databases">
        <title>Genomic Encyclopedia of Type Strains, Phase IV (KMG-IV): sequencing the most valuable type-strain genomes for metagenomic binning, comparative biology and taxonomic classification.</title>
        <authorList>
            <person name="Goeker M."/>
        </authorList>
    </citation>
    <scope>NUCLEOTIDE SEQUENCE [LARGE SCALE GENOMIC DNA]</scope>
    <source>
        <strain evidence="18 19">DSM 6462</strain>
    </source>
</reference>
<dbReference type="GO" id="GO:0006508">
    <property type="term" value="P:proteolysis"/>
    <property type="evidence" value="ECO:0007669"/>
    <property type="project" value="UniProtKB-KW"/>
</dbReference>
<comment type="catalytic activity">
    <reaction evidence="14">
        <text>[GlcNAc-(1-&gt;4)-Mur2Ac(oyl-L-Ala-gamma-D-Glu-L-Lys-D-Ala-D-Ala)](n)-di-trans,octa-cis-undecaprenyl diphosphate + beta-D-GlcNAc-(1-&gt;4)-Mur2Ac(oyl-L-Ala-gamma-D-Glu-L-Lys-D-Ala-D-Ala)-di-trans,octa-cis-undecaprenyl diphosphate = [GlcNAc-(1-&gt;4)-Mur2Ac(oyl-L-Ala-gamma-D-Glu-L-Lys-D-Ala-D-Ala)](n+1)-di-trans,octa-cis-undecaprenyl diphosphate + di-trans,octa-cis-undecaprenyl diphosphate + H(+)</text>
        <dbReference type="Rhea" id="RHEA:23708"/>
        <dbReference type="Rhea" id="RHEA-COMP:9602"/>
        <dbReference type="Rhea" id="RHEA-COMP:9603"/>
        <dbReference type="ChEBI" id="CHEBI:15378"/>
        <dbReference type="ChEBI" id="CHEBI:58405"/>
        <dbReference type="ChEBI" id="CHEBI:60033"/>
        <dbReference type="ChEBI" id="CHEBI:78435"/>
        <dbReference type="EC" id="2.4.99.28"/>
    </reaction>
</comment>
<keyword evidence="5" id="KW-0645">Protease</keyword>
<proteinExistence type="inferred from homology"/>
<dbReference type="PANTHER" id="PTHR32282">
    <property type="entry name" value="BINDING PROTEIN TRANSPEPTIDASE, PUTATIVE-RELATED"/>
    <property type="match status" value="1"/>
</dbReference>
<evidence type="ECO:0000256" key="8">
    <source>
        <dbReference type="ARBA" id="ARBA00022801"/>
    </source>
</evidence>
<organism evidence="18 19">
    <name type="scientific">Chelatococcus asaccharovorans</name>
    <dbReference type="NCBI Taxonomy" id="28210"/>
    <lineage>
        <taxon>Bacteria</taxon>
        <taxon>Pseudomonadati</taxon>
        <taxon>Pseudomonadota</taxon>
        <taxon>Alphaproteobacteria</taxon>
        <taxon>Hyphomicrobiales</taxon>
        <taxon>Chelatococcaceae</taxon>
        <taxon>Chelatococcus</taxon>
    </lineage>
</organism>
<protein>
    <submittedName>
        <fullName evidence="18">Penicillin-binding protein 1A</fullName>
    </submittedName>
</protein>
<evidence type="ECO:0000256" key="4">
    <source>
        <dbReference type="ARBA" id="ARBA00022645"/>
    </source>
</evidence>
<feature type="domain" description="Glycosyl transferase family 51" evidence="17">
    <location>
        <begin position="117"/>
        <end position="280"/>
    </location>
</feature>
<evidence type="ECO:0000313" key="18">
    <source>
        <dbReference type="EMBL" id="PXW56287.1"/>
    </source>
</evidence>
<keyword evidence="9" id="KW-0133">Cell shape</keyword>
<evidence type="ECO:0000256" key="3">
    <source>
        <dbReference type="ARBA" id="ARBA00007739"/>
    </source>
</evidence>
<keyword evidence="8" id="KW-0378">Hydrolase</keyword>
<evidence type="ECO:0000256" key="11">
    <source>
        <dbReference type="ARBA" id="ARBA00023268"/>
    </source>
</evidence>
<dbReference type="AlphaFoldDB" id="A0A2V3U1B6"/>
<evidence type="ECO:0000256" key="1">
    <source>
        <dbReference type="ARBA" id="ARBA00004752"/>
    </source>
</evidence>
<keyword evidence="7" id="KW-0808">Transferase</keyword>
<dbReference type="Pfam" id="PF00905">
    <property type="entry name" value="Transpeptidase"/>
    <property type="match status" value="1"/>
</dbReference>
<evidence type="ECO:0000256" key="5">
    <source>
        <dbReference type="ARBA" id="ARBA00022670"/>
    </source>
</evidence>
<dbReference type="Pfam" id="PF00912">
    <property type="entry name" value="Transgly"/>
    <property type="match status" value="1"/>
</dbReference>
<dbReference type="EMBL" id="QJJK01000008">
    <property type="protein sequence ID" value="PXW56287.1"/>
    <property type="molecule type" value="Genomic_DNA"/>
</dbReference>